<evidence type="ECO:0000256" key="6">
    <source>
        <dbReference type="ARBA" id="ARBA00022989"/>
    </source>
</evidence>
<sequence>MQPLVKRAPRSLVGWPLPAAPRVWAPLSARTQRALIYGLLGLGVFFRLFHFFNNRSFFIDELFLSVNLIKMNFRELATLPFEYEQKAPLGYLWAARFFVALFGQQEPALRLFSLLCGLGTLFLFVPVARGFLRSWGAVVAVGALALAYPAIYHAVEAKQYSAELLATVVALWLYLRFQQAHSIAALVAWGLGGGLLLWFSFPTIFVLAGIGVGLWCRALLLRDWQRCARLLIPGVLWGVSFGLVYYFFVANYQDSGWLAYFFKIKYAGYWPLLQPVAAAKWLVLKTYAFFTHPLGLLLEVDNSRHYFGLKHVLKLGWLYVPLTGLGAYYCFRKSPQNFLVLGLPVVFTLLASAANQYPFHQRFTLFLAPIALLALAFGTQQLVGRFFPRQAAFYGLLGLLLVPSLANSTRQVIDPDTFYNREYYREAMFFVNDRYRAGDAVYVYWNMRQAYDYYHAAYHLKYPATKARFVKNQSTSQAHYLQNLRPDFAAFRGKKRLWFIYDRNNRDAIGDYVDQPAWYHAQAMPPGRLLNEHFSKLGTAVAHFRKGYYEVVLYELD</sequence>
<feature type="transmembrane region" description="Helical" evidence="8">
    <location>
        <begin position="111"/>
        <end position="128"/>
    </location>
</feature>
<feature type="transmembrane region" description="Helical" evidence="8">
    <location>
        <begin position="134"/>
        <end position="152"/>
    </location>
</feature>
<evidence type="ECO:0000256" key="3">
    <source>
        <dbReference type="ARBA" id="ARBA00022676"/>
    </source>
</evidence>
<feature type="transmembrane region" description="Helical" evidence="8">
    <location>
        <begin position="338"/>
        <end position="357"/>
    </location>
</feature>
<dbReference type="Proteomes" id="UP000597617">
    <property type="component" value="Unassembled WGS sequence"/>
</dbReference>
<evidence type="ECO:0000256" key="4">
    <source>
        <dbReference type="ARBA" id="ARBA00022679"/>
    </source>
</evidence>
<dbReference type="InterPro" id="IPR050297">
    <property type="entry name" value="LipidA_mod_glycosyltrf_83"/>
</dbReference>
<evidence type="ECO:0000313" key="10">
    <source>
        <dbReference type="EMBL" id="MBF9236501.1"/>
    </source>
</evidence>
<dbReference type="PANTHER" id="PTHR33908:SF11">
    <property type="entry name" value="MEMBRANE PROTEIN"/>
    <property type="match status" value="1"/>
</dbReference>
<evidence type="ECO:0000256" key="7">
    <source>
        <dbReference type="ARBA" id="ARBA00023136"/>
    </source>
</evidence>
<dbReference type="RefSeq" id="WP_196280898.1">
    <property type="nucleotide sequence ID" value="NZ_JADQDQ010000002.1"/>
</dbReference>
<keyword evidence="11" id="KW-1185">Reference proteome</keyword>
<evidence type="ECO:0000256" key="5">
    <source>
        <dbReference type="ARBA" id="ARBA00022692"/>
    </source>
</evidence>
<feature type="transmembrane region" description="Helical" evidence="8">
    <location>
        <begin position="34"/>
        <end position="52"/>
    </location>
</feature>
<comment type="caution">
    <text evidence="10">The sequence shown here is derived from an EMBL/GenBank/DDBJ whole genome shotgun (WGS) entry which is preliminary data.</text>
</comment>
<organism evidence="10 11">
    <name type="scientific">Hymenobacter jeongseonensis</name>
    <dbReference type="NCBI Taxonomy" id="2791027"/>
    <lineage>
        <taxon>Bacteria</taxon>
        <taxon>Pseudomonadati</taxon>
        <taxon>Bacteroidota</taxon>
        <taxon>Cytophagia</taxon>
        <taxon>Cytophagales</taxon>
        <taxon>Hymenobacteraceae</taxon>
        <taxon>Hymenobacter</taxon>
    </lineage>
</organism>
<keyword evidence="5 8" id="KW-0812">Transmembrane</keyword>
<feature type="domain" description="Glycosyltransferase RgtA/B/C/D-like" evidence="9">
    <location>
        <begin position="87"/>
        <end position="226"/>
    </location>
</feature>
<evidence type="ECO:0000256" key="1">
    <source>
        <dbReference type="ARBA" id="ARBA00004651"/>
    </source>
</evidence>
<evidence type="ECO:0000313" key="11">
    <source>
        <dbReference type="Proteomes" id="UP000597617"/>
    </source>
</evidence>
<name>A0ABS0IDS2_9BACT</name>
<gene>
    <name evidence="10" type="ORF">I2I05_03745</name>
</gene>
<keyword evidence="7 8" id="KW-0472">Membrane</keyword>
<dbReference type="Pfam" id="PF13231">
    <property type="entry name" value="PMT_2"/>
    <property type="match status" value="1"/>
</dbReference>
<evidence type="ECO:0000259" key="9">
    <source>
        <dbReference type="Pfam" id="PF13231"/>
    </source>
</evidence>
<feature type="transmembrane region" description="Helical" evidence="8">
    <location>
        <begin position="228"/>
        <end position="248"/>
    </location>
</feature>
<dbReference type="PANTHER" id="PTHR33908">
    <property type="entry name" value="MANNOSYLTRANSFERASE YKCB-RELATED"/>
    <property type="match status" value="1"/>
</dbReference>
<proteinExistence type="predicted"/>
<evidence type="ECO:0000256" key="2">
    <source>
        <dbReference type="ARBA" id="ARBA00022475"/>
    </source>
</evidence>
<keyword evidence="2" id="KW-1003">Cell membrane</keyword>
<reference evidence="10 11" key="1">
    <citation type="submission" date="2020-11" db="EMBL/GenBank/DDBJ databases">
        <authorList>
            <person name="Kim M.K."/>
        </authorList>
    </citation>
    <scope>NUCLEOTIDE SEQUENCE [LARGE SCALE GENOMIC DNA]</scope>
    <source>
        <strain evidence="10 11">BT683</strain>
    </source>
</reference>
<protein>
    <submittedName>
        <fullName evidence="10">Glycosyltransferase family 39 protein</fullName>
    </submittedName>
</protein>
<comment type="subcellular location">
    <subcellularLocation>
        <location evidence="1">Cell membrane</location>
        <topology evidence="1">Multi-pass membrane protein</topology>
    </subcellularLocation>
</comment>
<feature type="transmembrane region" description="Helical" evidence="8">
    <location>
        <begin position="312"/>
        <end position="331"/>
    </location>
</feature>
<keyword evidence="3" id="KW-0328">Glycosyltransferase</keyword>
<keyword evidence="6 8" id="KW-1133">Transmembrane helix</keyword>
<feature type="transmembrane region" description="Helical" evidence="8">
    <location>
        <begin position="363"/>
        <end position="379"/>
    </location>
</feature>
<dbReference type="EMBL" id="JADQDQ010000002">
    <property type="protein sequence ID" value="MBF9236501.1"/>
    <property type="molecule type" value="Genomic_DNA"/>
</dbReference>
<feature type="transmembrane region" description="Helical" evidence="8">
    <location>
        <begin position="195"/>
        <end position="216"/>
    </location>
</feature>
<dbReference type="InterPro" id="IPR038731">
    <property type="entry name" value="RgtA/B/C-like"/>
</dbReference>
<keyword evidence="4" id="KW-0808">Transferase</keyword>
<accession>A0ABS0IDS2</accession>
<evidence type="ECO:0000256" key="8">
    <source>
        <dbReference type="SAM" id="Phobius"/>
    </source>
</evidence>